<organism evidence="1 2">
    <name type="scientific">Nephila pilipes</name>
    <name type="common">Giant wood spider</name>
    <name type="synonym">Nephila maculata</name>
    <dbReference type="NCBI Taxonomy" id="299642"/>
    <lineage>
        <taxon>Eukaryota</taxon>
        <taxon>Metazoa</taxon>
        <taxon>Ecdysozoa</taxon>
        <taxon>Arthropoda</taxon>
        <taxon>Chelicerata</taxon>
        <taxon>Arachnida</taxon>
        <taxon>Araneae</taxon>
        <taxon>Araneomorphae</taxon>
        <taxon>Entelegynae</taxon>
        <taxon>Araneoidea</taxon>
        <taxon>Nephilidae</taxon>
        <taxon>Nephila</taxon>
    </lineage>
</organism>
<gene>
    <name evidence="1" type="ORF">NPIL_548601</name>
</gene>
<keyword evidence="2" id="KW-1185">Reference proteome</keyword>
<proteinExistence type="predicted"/>
<protein>
    <submittedName>
        <fullName evidence="1">Uncharacterized protein</fullName>
    </submittedName>
</protein>
<reference evidence="1" key="1">
    <citation type="submission" date="2020-08" db="EMBL/GenBank/DDBJ databases">
        <title>Multicomponent nature underlies the extraordinary mechanical properties of spider dragline silk.</title>
        <authorList>
            <person name="Kono N."/>
            <person name="Nakamura H."/>
            <person name="Mori M."/>
            <person name="Yoshida Y."/>
            <person name="Ohtoshi R."/>
            <person name="Malay A.D."/>
            <person name="Moran D.A.P."/>
            <person name="Tomita M."/>
            <person name="Numata K."/>
            <person name="Arakawa K."/>
        </authorList>
    </citation>
    <scope>NUCLEOTIDE SEQUENCE</scope>
</reference>
<dbReference type="EMBL" id="BMAW01065380">
    <property type="protein sequence ID" value="GFT50166.1"/>
    <property type="molecule type" value="Genomic_DNA"/>
</dbReference>
<evidence type="ECO:0000313" key="2">
    <source>
        <dbReference type="Proteomes" id="UP000887013"/>
    </source>
</evidence>
<name>A0A8X6P7G5_NEPPI</name>
<accession>A0A8X6P7G5</accession>
<dbReference type="AlphaFoldDB" id="A0A8X6P7G5"/>
<dbReference type="Proteomes" id="UP000887013">
    <property type="component" value="Unassembled WGS sequence"/>
</dbReference>
<comment type="caution">
    <text evidence="1">The sequence shown here is derived from an EMBL/GenBank/DDBJ whole genome shotgun (WGS) entry which is preliminary data.</text>
</comment>
<sequence length="92" mass="10234">MITKECRFSNEMPFHNSHLSSCVVDEFWVSISPGSLTSPHKFLLFIGAQCKQYISLKVILLQSLRFQGNALDSTANVPDQGKTRAMASEPVC</sequence>
<evidence type="ECO:0000313" key="1">
    <source>
        <dbReference type="EMBL" id="GFT50166.1"/>
    </source>
</evidence>